<dbReference type="Proteomes" id="UP000619479">
    <property type="component" value="Unassembled WGS sequence"/>
</dbReference>
<sequence>MGGTFQAVQCLLQPSIFTDLLKGQVFPERKFDGGISAIWYTPTDREWEAGERRARCFVYLTKRAVRGSLAGIGPSGL</sequence>
<keyword evidence="2" id="KW-1185">Reference proteome</keyword>
<evidence type="ECO:0000313" key="2">
    <source>
        <dbReference type="Proteomes" id="UP000619479"/>
    </source>
</evidence>
<name>A0A919ITB6_9ACTN</name>
<dbReference type="AlphaFoldDB" id="A0A919ITB6"/>
<proteinExistence type="predicted"/>
<organism evidence="1 2">
    <name type="scientific">Actinoplanes cyaneus</name>
    <dbReference type="NCBI Taxonomy" id="52696"/>
    <lineage>
        <taxon>Bacteria</taxon>
        <taxon>Bacillati</taxon>
        <taxon>Actinomycetota</taxon>
        <taxon>Actinomycetes</taxon>
        <taxon>Micromonosporales</taxon>
        <taxon>Micromonosporaceae</taxon>
        <taxon>Actinoplanes</taxon>
    </lineage>
</organism>
<evidence type="ECO:0000313" key="1">
    <source>
        <dbReference type="EMBL" id="GID67660.1"/>
    </source>
</evidence>
<accession>A0A919ITB6</accession>
<protein>
    <submittedName>
        <fullName evidence="1">Uncharacterized protein</fullName>
    </submittedName>
</protein>
<gene>
    <name evidence="1" type="ORF">Acy02nite_55410</name>
</gene>
<comment type="caution">
    <text evidence="1">The sequence shown here is derived from an EMBL/GenBank/DDBJ whole genome shotgun (WGS) entry which is preliminary data.</text>
</comment>
<reference evidence="1" key="1">
    <citation type="submission" date="2021-01" db="EMBL/GenBank/DDBJ databases">
        <title>Whole genome shotgun sequence of Actinoplanes cyaneus NBRC 14990.</title>
        <authorList>
            <person name="Komaki H."/>
            <person name="Tamura T."/>
        </authorList>
    </citation>
    <scope>NUCLEOTIDE SEQUENCE</scope>
    <source>
        <strain evidence="1">NBRC 14990</strain>
    </source>
</reference>
<dbReference type="EMBL" id="BOMH01000041">
    <property type="protein sequence ID" value="GID67660.1"/>
    <property type="molecule type" value="Genomic_DNA"/>
</dbReference>